<dbReference type="Proteomes" id="UP000604475">
    <property type="component" value="Unassembled WGS sequence"/>
</dbReference>
<accession>A0A937UU86</accession>
<evidence type="ECO:0000313" key="2">
    <source>
        <dbReference type="Proteomes" id="UP000604475"/>
    </source>
</evidence>
<comment type="caution">
    <text evidence="1">The sequence shown here is derived from an EMBL/GenBank/DDBJ whole genome shotgun (WGS) entry which is preliminary data.</text>
</comment>
<dbReference type="EMBL" id="JAEACQ010000255">
    <property type="protein sequence ID" value="MBL7630856.1"/>
    <property type="molecule type" value="Genomic_DNA"/>
</dbReference>
<dbReference type="RefSeq" id="WP_203000762.1">
    <property type="nucleotide sequence ID" value="NZ_JADWYU010000139.1"/>
</dbReference>
<proteinExistence type="predicted"/>
<gene>
    <name evidence="1" type="ORF">I7412_27575</name>
</gene>
<keyword evidence="2" id="KW-1185">Reference proteome</keyword>
<sequence>MDVERRPVEVRFSCRRCQLAWGENFDLVRLTDYDGDVLETYSRGGVPVPPPALGRRCPRCGSLAVDWTDATYLPRGGADKPAAPLVNSRWTTPEPAMYRRGFFTRAAHQHEPRTRRFP</sequence>
<name>A0A937UU86_9ACTN</name>
<protein>
    <submittedName>
        <fullName evidence="1">Uncharacterized protein</fullName>
    </submittedName>
</protein>
<dbReference type="AlphaFoldDB" id="A0A937UU86"/>
<evidence type="ECO:0000313" key="1">
    <source>
        <dbReference type="EMBL" id="MBL7630856.1"/>
    </source>
</evidence>
<reference evidence="1" key="1">
    <citation type="submission" date="2020-12" db="EMBL/GenBank/DDBJ databases">
        <title>Genomic characterization of non-nitrogen-fixing Frankia strains.</title>
        <authorList>
            <person name="Carlos-Shanley C."/>
            <person name="Guerra T."/>
            <person name="Hahn D."/>
        </authorList>
    </citation>
    <scope>NUCLEOTIDE SEQUENCE</scope>
    <source>
        <strain evidence="1">CN6</strain>
    </source>
</reference>
<organism evidence="1 2">
    <name type="scientific">Frankia nepalensis</name>
    <dbReference type="NCBI Taxonomy" id="1836974"/>
    <lineage>
        <taxon>Bacteria</taxon>
        <taxon>Bacillati</taxon>
        <taxon>Actinomycetota</taxon>
        <taxon>Actinomycetes</taxon>
        <taxon>Frankiales</taxon>
        <taxon>Frankiaceae</taxon>
        <taxon>Frankia</taxon>
    </lineage>
</organism>